<protein>
    <submittedName>
        <fullName evidence="1">Uncharacterized protein</fullName>
    </submittedName>
</protein>
<evidence type="ECO:0000313" key="1">
    <source>
        <dbReference type="EMBL" id="MBX35101.1"/>
    </source>
</evidence>
<organism evidence="1">
    <name type="scientific">Rhizophora mucronata</name>
    <name type="common">Asiatic mangrove</name>
    <dbReference type="NCBI Taxonomy" id="61149"/>
    <lineage>
        <taxon>Eukaryota</taxon>
        <taxon>Viridiplantae</taxon>
        <taxon>Streptophyta</taxon>
        <taxon>Embryophyta</taxon>
        <taxon>Tracheophyta</taxon>
        <taxon>Spermatophyta</taxon>
        <taxon>Magnoliopsida</taxon>
        <taxon>eudicotyledons</taxon>
        <taxon>Gunneridae</taxon>
        <taxon>Pentapetalae</taxon>
        <taxon>rosids</taxon>
        <taxon>fabids</taxon>
        <taxon>Malpighiales</taxon>
        <taxon>Rhizophoraceae</taxon>
        <taxon>Rhizophora</taxon>
    </lineage>
</organism>
<accession>A0A2P2MXZ3</accession>
<reference evidence="1" key="1">
    <citation type="submission" date="2018-02" db="EMBL/GenBank/DDBJ databases">
        <title>Rhizophora mucronata_Transcriptome.</title>
        <authorList>
            <person name="Meera S.P."/>
            <person name="Sreeshan A."/>
            <person name="Augustine A."/>
        </authorList>
    </citation>
    <scope>NUCLEOTIDE SEQUENCE</scope>
    <source>
        <tissue evidence="1">Leaf</tissue>
    </source>
</reference>
<name>A0A2P2MXZ3_RHIMU</name>
<dbReference type="AlphaFoldDB" id="A0A2P2MXZ3"/>
<dbReference type="EMBL" id="GGEC01054617">
    <property type="protein sequence ID" value="MBX35101.1"/>
    <property type="molecule type" value="Transcribed_RNA"/>
</dbReference>
<sequence>MMQTNLEGNSNKPPNFMTYKSLNNKTGFTVFQKSNAKIKT</sequence>
<proteinExistence type="predicted"/>